<evidence type="ECO:0000259" key="4">
    <source>
        <dbReference type="Pfam" id="PF13458"/>
    </source>
</evidence>
<protein>
    <submittedName>
        <fullName evidence="5">Amino acid ABC transporter substrate-binding protein</fullName>
    </submittedName>
</protein>
<feature type="region of interest" description="Disordered" evidence="2">
    <location>
        <begin position="28"/>
        <end position="85"/>
    </location>
</feature>
<feature type="domain" description="Leucine-binding protein" evidence="4">
    <location>
        <begin position="88"/>
        <end position="454"/>
    </location>
</feature>
<dbReference type="InterPro" id="IPR028082">
    <property type="entry name" value="Peripla_BP_I"/>
</dbReference>
<evidence type="ECO:0000256" key="1">
    <source>
        <dbReference type="ARBA" id="ARBA00022729"/>
    </source>
</evidence>
<keyword evidence="3" id="KW-1133">Transmembrane helix</keyword>
<reference evidence="5 6" key="1">
    <citation type="journal article" date="2020" name="Nat. Commun.">
        <title>The structures of two archaeal type IV pili illuminate evolutionary relationships.</title>
        <authorList>
            <person name="Wang F."/>
            <person name="Baquero D.P."/>
            <person name="Su Z."/>
            <person name="Beltran L.C."/>
            <person name="Prangishvili D."/>
            <person name="Krupovic M."/>
            <person name="Egelman E.H."/>
        </authorList>
    </citation>
    <scope>NUCLEOTIDE SEQUENCE [LARGE SCALE GENOMIC DNA]</scope>
    <source>
        <strain evidence="5 6">2GA</strain>
    </source>
</reference>
<sequence>MAISKTLLAVIAVVVVVLIGVGAWLASQPPAQAPTTTPTTTAQPTSSPQTSTQQTTPPPSSSAQQPSPTATTTTTRTTTTQAGECPDEIVIGTAMPISGRYAAEGQYSLWGALAVVNWFNDNGGLDCGGKKVKVKLIYRDSESKLELAQSITESLITQDKVHFLLSPYGSDLALGVSPIAEKYGVLMAVVGASSDRIFQQGFKYVIGVAAPASQYMVPVLDMVVKTDPTVKKVAILYRDSEFNRQVAEGAKAYAEKLGLQVVVYEVYPSSPKDLTPQILKVKQAAPDVIIVASHFADGQLAVQQLAEQKVDAKLVALSVAPLVPDFYKALGAKAECIVGPSHWEPGVKYTPDLAKQRGVEWFGPTKEEFITYFKKVAKQMGGQEVDPGYHAAWAAEGVLTILYGVQKAISTKSDKVLGALQNARFMTFFGEFKLDPTTNLNVAHSMVVIQWQGGNRYVVWPAVVAEGKLFYPSLTWDEKAAGKLCK</sequence>
<name>A0A7L4P962_9CREN</name>
<dbReference type="Pfam" id="PF13458">
    <property type="entry name" value="Peripla_BP_6"/>
    <property type="match status" value="1"/>
</dbReference>
<gene>
    <name evidence="5" type="ORF">HC235_03225</name>
</gene>
<keyword evidence="3" id="KW-0812">Transmembrane</keyword>
<keyword evidence="1" id="KW-0732">Signal</keyword>
<dbReference type="InterPro" id="IPR051010">
    <property type="entry name" value="BCAA_transport"/>
</dbReference>
<feature type="compositionally biased region" description="Low complexity" evidence="2">
    <location>
        <begin position="28"/>
        <end position="82"/>
    </location>
</feature>
<accession>A0A7L4P962</accession>
<keyword evidence="3" id="KW-0472">Membrane</keyword>
<feature type="transmembrane region" description="Helical" evidence="3">
    <location>
        <begin position="7"/>
        <end position="26"/>
    </location>
</feature>
<dbReference type="Gene3D" id="3.40.50.2300">
    <property type="match status" value="2"/>
</dbReference>
<evidence type="ECO:0000313" key="6">
    <source>
        <dbReference type="Proteomes" id="UP000554766"/>
    </source>
</evidence>
<dbReference type="PANTHER" id="PTHR30483:SF37">
    <property type="entry name" value="ABC TRANSPORTER SUBSTRATE-BINDING PROTEIN"/>
    <property type="match status" value="1"/>
</dbReference>
<dbReference type="PANTHER" id="PTHR30483">
    <property type="entry name" value="LEUCINE-SPECIFIC-BINDING PROTEIN"/>
    <property type="match status" value="1"/>
</dbReference>
<dbReference type="InterPro" id="IPR028081">
    <property type="entry name" value="Leu-bd"/>
</dbReference>
<keyword evidence="6" id="KW-1185">Reference proteome</keyword>
<comment type="caution">
    <text evidence="5">The sequence shown here is derived from an EMBL/GenBank/DDBJ whole genome shotgun (WGS) entry which is preliminary data.</text>
</comment>
<dbReference type="AlphaFoldDB" id="A0A7L4P962"/>
<dbReference type="RefSeq" id="WP_179790356.1">
    <property type="nucleotide sequence ID" value="NZ_JAAVJF010000001.1"/>
</dbReference>
<proteinExistence type="predicted"/>
<organism evidence="5 6">
    <name type="scientific">Pyrobaculum arsenaticum</name>
    <dbReference type="NCBI Taxonomy" id="121277"/>
    <lineage>
        <taxon>Archaea</taxon>
        <taxon>Thermoproteota</taxon>
        <taxon>Thermoprotei</taxon>
        <taxon>Thermoproteales</taxon>
        <taxon>Thermoproteaceae</taxon>
        <taxon>Pyrobaculum</taxon>
    </lineage>
</organism>
<dbReference type="Proteomes" id="UP000554766">
    <property type="component" value="Unassembled WGS sequence"/>
</dbReference>
<evidence type="ECO:0000256" key="3">
    <source>
        <dbReference type="SAM" id="Phobius"/>
    </source>
</evidence>
<dbReference type="EMBL" id="JAAVJF010000001">
    <property type="protein sequence ID" value="NYR14987.1"/>
    <property type="molecule type" value="Genomic_DNA"/>
</dbReference>
<dbReference type="SUPFAM" id="SSF53822">
    <property type="entry name" value="Periplasmic binding protein-like I"/>
    <property type="match status" value="1"/>
</dbReference>
<dbReference type="CDD" id="cd06338">
    <property type="entry name" value="PBP1_ABC_ligand_binding-like"/>
    <property type="match status" value="1"/>
</dbReference>
<evidence type="ECO:0000313" key="5">
    <source>
        <dbReference type="EMBL" id="NYR14987.1"/>
    </source>
</evidence>
<evidence type="ECO:0000256" key="2">
    <source>
        <dbReference type="SAM" id="MobiDB-lite"/>
    </source>
</evidence>